<dbReference type="EMBL" id="CP040946">
    <property type="protein sequence ID" value="QDC43717.1"/>
    <property type="molecule type" value="Genomic_DNA"/>
</dbReference>
<comment type="similarity">
    <text evidence="1">Belongs to the sulfur carrier protein TusA family.</text>
</comment>
<dbReference type="Gene3D" id="3.30.110.40">
    <property type="entry name" value="TusA-like domain"/>
    <property type="match status" value="1"/>
</dbReference>
<organism evidence="3 4">
    <name type="scientific">Methylophilus medardicus</name>
    <dbReference type="NCBI Taxonomy" id="2588534"/>
    <lineage>
        <taxon>Bacteria</taxon>
        <taxon>Pseudomonadati</taxon>
        <taxon>Pseudomonadota</taxon>
        <taxon>Betaproteobacteria</taxon>
        <taxon>Nitrosomonadales</taxon>
        <taxon>Methylophilaceae</taxon>
        <taxon>Methylophilus</taxon>
    </lineage>
</organism>
<keyword evidence="4" id="KW-1185">Reference proteome</keyword>
<proteinExistence type="inferred from homology"/>
<feature type="domain" description="UPF0033" evidence="2">
    <location>
        <begin position="8"/>
        <end position="76"/>
    </location>
</feature>
<dbReference type="GO" id="GO:0016740">
    <property type="term" value="F:transferase activity"/>
    <property type="evidence" value="ECO:0007669"/>
    <property type="project" value="UniProtKB-KW"/>
</dbReference>
<gene>
    <name evidence="3" type="ORF">FIU01_03715</name>
</gene>
<dbReference type="PANTHER" id="PTHR33279">
    <property type="entry name" value="SULFUR CARRIER PROTEIN YEDF-RELATED"/>
    <property type="match status" value="1"/>
</dbReference>
<dbReference type="SUPFAM" id="SSF64307">
    <property type="entry name" value="SirA-like"/>
    <property type="match status" value="1"/>
</dbReference>
<sequence length="82" mass="9189">MHREFDLELDLTGLDSPMPMLKTKEALDQLQVGQVILVKTTAIGSEQNIRNLINNQPVTLRSFNKQNGVFHFVIEKAPALTA</sequence>
<evidence type="ECO:0000313" key="3">
    <source>
        <dbReference type="EMBL" id="QDC43717.1"/>
    </source>
</evidence>
<reference evidence="4" key="1">
    <citation type="journal article" date="2019" name="ISME J.">
        <title>Evolution in action: habitat transition from sediment to the pelagial leads to genome streamlining in Methylophilaceae.</title>
        <authorList>
            <person name="Salcher M."/>
            <person name="Schaefle D."/>
            <person name="Kaspar M."/>
            <person name="Neuenschwander S.M."/>
            <person name="Ghai R."/>
        </authorList>
    </citation>
    <scope>NUCLEOTIDE SEQUENCE [LARGE SCALE GENOMIC DNA]</scope>
    <source>
        <strain evidence="4">MMS-M-51</strain>
    </source>
</reference>
<dbReference type="AlphaFoldDB" id="A0A5B8CR44"/>
<dbReference type="Proteomes" id="UP000311008">
    <property type="component" value="Chromosome"/>
</dbReference>
<dbReference type="KEGG" id="mmec:FIU01_03715"/>
<accession>A0A5B8CR44</accession>
<keyword evidence="3" id="KW-0808">Transferase</keyword>
<dbReference type="InterPro" id="IPR001455">
    <property type="entry name" value="TusA-like"/>
</dbReference>
<dbReference type="RefSeq" id="WP_140003066.1">
    <property type="nucleotide sequence ID" value="NZ_CP040946.1"/>
</dbReference>
<dbReference type="OrthoDB" id="9797551at2"/>
<dbReference type="PANTHER" id="PTHR33279:SF6">
    <property type="entry name" value="SULFUR CARRIER PROTEIN YEDF-RELATED"/>
    <property type="match status" value="1"/>
</dbReference>
<dbReference type="CDD" id="cd00291">
    <property type="entry name" value="SirA_YedF_YeeD"/>
    <property type="match status" value="1"/>
</dbReference>
<evidence type="ECO:0000259" key="2">
    <source>
        <dbReference type="Pfam" id="PF01206"/>
    </source>
</evidence>
<evidence type="ECO:0000313" key="4">
    <source>
        <dbReference type="Proteomes" id="UP000311008"/>
    </source>
</evidence>
<evidence type="ECO:0000256" key="1">
    <source>
        <dbReference type="ARBA" id="ARBA00008984"/>
    </source>
</evidence>
<dbReference type="InterPro" id="IPR036868">
    <property type="entry name" value="TusA-like_sf"/>
</dbReference>
<name>A0A5B8CR44_9PROT</name>
<dbReference type="Pfam" id="PF01206">
    <property type="entry name" value="TusA"/>
    <property type="match status" value="1"/>
</dbReference>
<protein>
    <submittedName>
        <fullName evidence="3">Sulfurtransferase TusA family protein</fullName>
    </submittedName>
</protein>